<evidence type="ECO:0000313" key="7">
    <source>
        <dbReference type="Proteomes" id="UP001429100"/>
    </source>
</evidence>
<dbReference type="InterPro" id="IPR006973">
    <property type="entry name" value="Cwf_Cwc_15"/>
</dbReference>
<evidence type="ECO:0000256" key="3">
    <source>
        <dbReference type="ARBA" id="ARBA00023187"/>
    </source>
</evidence>
<feature type="region of interest" description="Disordered" evidence="4">
    <location>
        <begin position="86"/>
        <end position="113"/>
    </location>
</feature>
<dbReference type="Proteomes" id="UP000199752">
    <property type="component" value="Chromosome 8"/>
</dbReference>
<name>A0A0S4TK43_CRYHO</name>
<dbReference type="GO" id="GO:0071013">
    <property type="term" value="C:catalytic step 2 spliceosome"/>
    <property type="evidence" value="ECO:0007669"/>
    <property type="project" value="TreeGrafter"/>
</dbReference>
<feature type="compositionally biased region" description="Basic and acidic residues" evidence="4">
    <location>
        <begin position="154"/>
        <end position="164"/>
    </location>
</feature>
<dbReference type="EMBL" id="JTAI01000002">
    <property type="protein sequence ID" value="PPS98337.1"/>
    <property type="molecule type" value="Genomic_DNA"/>
</dbReference>
<reference evidence="6 7" key="3">
    <citation type="submission" date="2017-10" db="EMBL/GenBank/DDBJ databases">
        <title>Consistent, comparative and evidence-based genome annotation and re-annotation for the closely-related species, Cryptosporidium parvum, C. hominis and C. tyzzeri.</title>
        <authorList>
            <person name="Baptista R.P."/>
            <person name="Li Y."/>
            <person name="Sateriale A."/>
            <person name="Striepen B."/>
            <person name="Kissinger J.C."/>
        </authorList>
    </citation>
    <scope>NUCLEOTIDE SEQUENCE [LARGE SCALE GENOMIC DNA]</scope>
    <source>
        <strain evidence="6">30976</strain>
    </source>
</reference>
<dbReference type="VEuPathDB" id="CryptoDB:Chro.80228"/>
<dbReference type="Proteomes" id="UP001429100">
    <property type="component" value="Unassembled WGS sequence"/>
</dbReference>
<dbReference type="EMBL" id="LN877954">
    <property type="protein sequence ID" value="CUV07742.1"/>
    <property type="molecule type" value="Genomic_DNA"/>
</dbReference>
<dbReference type="VEuPathDB" id="CryptoDB:CHUDEA8_1950"/>
<evidence type="ECO:0000313" key="5">
    <source>
        <dbReference type="EMBL" id="CUV07742.1"/>
    </source>
</evidence>
<gene>
    <name evidence="5" type="ORF">CHUDEA8_1950</name>
    <name evidence="6" type="ORF">GY17_00000626</name>
</gene>
<dbReference type="PANTHER" id="PTHR12718">
    <property type="entry name" value="CELL CYCLE CONTROL PROTEIN CWF15"/>
    <property type="match status" value="1"/>
</dbReference>
<accession>A0A0S4TK43</accession>
<reference evidence="6 7" key="1">
    <citation type="submission" date="2014-11" db="EMBL/GenBank/DDBJ databases">
        <title>Comparative genomic analysis of Cryptosporidium hominis reveals occurrence of genetic recombination in virulent subtypes.</title>
        <authorList>
            <person name="Guo Y."/>
            <person name="Tang K."/>
            <person name="Frace M."/>
            <person name="Li N."/>
            <person name="Roellig D.M."/>
            <person name="Sammons S."/>
            <person name="Knipe K."/>
            <person name="Rowe L."/>
            <person name="Feng Y."/>
            <person name="Xiao L."/>
        </authorList>
    </citation>
    <scope>NUCLEOTIDE SEQUENCE [LARGE SCALE GENOMIC DNA]</scope>
    <source>
        <strain evidence="6">30976</strain>
    </source>
</reference>
<evidence type="ECO:0000256" key="1">
    <source>
        <dbReference type="ARBA" id="ARBA00006644"/>
    </source>
</evidence>
<evidence type="ECO:0000313" key="6">
    <source>
        <dbReference type="EMBL" id="PPS98337.1"/>
    </source>
</evidence>
<proteinExistence type="inferred from homology"/>
<organism evidence="5">
    <name type="scientific">Cryptosporidium hominis</name>
    <dbReference type="NCBI Taxonomy" id="237895"/>
    <lineage>
        <taxon>Eukaryota</taxon>
        <taxon>Sar</taxon>
        <taxon>Alveolata</taxon>
        <taxon>Apicomplexa</taxon>
        <taxon>Conoidasida</taxon>
        <taxon>Coccidia</taxon>
        <taxon>Eucoccidiorida</taxon>
        <taxon>Eimeriorina</taxon>
        <taxon>Cryptosporidiidae</taxon>
        <taxon>Cryptosporidium</taxon>
    </lineage>
</organism>
<dbReference type="OrthoDB" id="30179at2759"/>
<dbReference type="PANTHER" id="PTHR12718:SF2">
    <property type="entry name" value="SPLICEOSOME-ASSOCIATED PROTEIN CWC15 HOMOLOG"/>
    <property type="match status" value="1"/>
</dbReference>
<dbReference type="Pfam" id="PF04889">
    <property type="entry name" value="Cwf_Cwc_15"/>
    <property type="match status" value="1"/>
</dbReference>
<feature type="compositionally biased region" description="Acidic residues" evidence="4">
    <location>
        <begin position="91"/>
        <end position="113"/>
    </location>
</feature>
<dbReference type="AlphaFoldDB" id="A0A0S4TK43"/>
<comment type="similarity">
    <text evidence="1">Belongs to the CWC15 family.</text>
</comment>
<protein>
    <submittedName>
        <fullName evidence="6">Pre-mRNA-splicing factor Cwf15/Cwc15</fullName>
    </submittedName>
</protein>
<sequence length="214" mass="25741">MNGHSVNRYTIESRKLHKSDQRGHLTLKYRRDNNETKKNESVIRIDRDIKQYNGSNFASNEKSDSSNFEVSDDNQIVKEATHLSPTKEDLLESEGELELELESGSEKEELDDDEELLKELEKIKKERVEREKEKKNNDIKLMMQNNPLLEEYNESDRDKVDHDESDREEYILKKRWTEDTVFRNQNRVSQHKKRFINDILHSDQHREFMRKYIL</sequence>
<dbReference type="VEuPathDB" id="CryptoDB:ChTU502y2012_421g0105"/>
<dbReference type="GO" id="GO:0003723">
    <property type="term" value="F:RNA binding"/>
    <property type="evidence" value="ECO:0007669"/>
    <property type="project" value="TreeGrafter"/>
</dbReference>
<keyword evidence="7" id="KW-1185">Reference proteome</keyword>
<reference evidence="5" key="2">
    <citation type="submission" date="2015-08" db="EMBL/GenBank/DDBJ databases">
        <authorList>
            <person name="Babu N.S."/>
            <person name="Beckwith C.J."/>
            <person name="Beseler K.G."/>
            <person name="Brison A."/>
            <person name="Carone J.V."/>
            <person name="Caskin T.P."/>
            <person name="Diamond M."/>
            <person name="Durham M.E."/>
            <person name="Foxe J.M."/>
            <person name="Go M."/>
            <person name="Henderson B.A."/>
            <person name="Jones I.B."/>
            <person name="McGettigan J.A."/>
            <person name="Micheletti S.J."/>
            <person name="Nasrallah M.E."/>
            <person name="Ortiz D."/>
            <person name="Piller C.R."/>
            <person name="Privatt S.R."/>
            <person name="Schneider S.L."/>
            <person name="Sharp S."/>
            <person name="Smith T.C."/>
            <person name="Stanton J.D."/>
            <person name="Ullery H.E."/>
            <person name="Wilson R.J."/>
            <person name="Serrano M.G."/>
            <person name="Buck G."/>
            <person name="Lee V."/>
            <person name="Wang Y."/>
            <person name="Carvalho R."/>
            <person name="Voegtly L."/>
            <person name="Shi R."/>
            <person name="Duckworth R."/>
            <person name="Johnson A."/>
            <person name="Loviza R."/>
            <person name="Walstead R."/>
            <person name="Shah Z."/>
            <person name="Kiflezghi M."/>
            <person name="Wade K."/>
            <person name="Ball S.L."/>
            <person name="Bradley K.W."/>
            <person name="Asai D.J."/>
            <person name="Bowman C.A."/>
            <person name="Russell D.A."/>
            <person name="Pope W.H."/>
            <person name="Jacobs-Sera D."/>
            <person name="Hendrix R.W."/>
            <person name="Hatfull G.F."/>
        </authorList>
    </citation>
    <scope>NUCLEOTIDE SEQUENCE [LARGE SCALE GENOMIC DNA]</scope>
</reference>
<evidence type="ECO:0000256" key="2">
    <source>
        <dbReference type="ARBA" id="ARBA00022664"/>
    </source>
</evidence>
<keyword evidence="2" id="KW-0507">mRNA processing</keyword>
<feature type="region of interest" description="Disordered" evidence="4">
    <location>
        <begin position="129"/>
        <end position="164"/>
    </location>
</feature>
<dbReference type="VEuPathDB" id="CryptoDB:GY17_00000626"/>
<feature type="compositionally biased region" description="Basic and acidic residues" evidence="4">
    <location>
        <begin position="129"/>
        <end position="138"/>
    </location>
</feature>
<evidence type="ECO:0000256" key="4">
    <source>
        <dbReference type="SAM" id="MobiDB-lite"/>
    </source>
</evidence>
<keyword evidence="3" id="KW-0508">mRNA splicing</keyword>
<dbReference type="GO" id="GO:0045292">
    <property type="term" value="P:mRNA cis splicing, via spliceosome"/>
    <property type="evidence" value="ECO:0007669"/>
    <property type="project" value="TreeGrafter"/>
</dbReference>